<dbReference type="Pfam" id="PF24758">
    <property type="entry name" value="LRR_At5g56370"/>
    <property type="match status" value="1"/>
</dbReference>
<dbReference type="EMBL" id="GL348719">
    <property type="protein sequence ID" value="EFH43872.1"/>
    <property type="molecule type" value="Genomic_DNA"/>
</dbReference>
<dbReference type="Proteomes" id="UP000008694">
    <property type="component" value="Unassembled WGS sequence"/>
</dbReference>
<evidence type="ECO:0000259" key="1">
    <source>
        <dbReference type="SMART" id="SM00579"/>
    </source>
</evidence>
<gene>
    <name evidence="2" type="ORF">ARALYDRAFT_914041</name>
</gene>
<protein>
    <recommendedName>
        <fullName evidence="1">FBD domain-containing protein</fullName>
    </recommendedName>
</protein>
<dbReference type="Pfam" id="PF08387">
    <property type="entry name" value="FBD"/>
    <property type="match status" value="1"/>
</dbReference>
<dbReference type="HOGENOM" id="CLU_010721_1_2_1"/>
<feature type="domain" description="FBD" evidence="1">
    <location>
        <begin position="266"/>
        <end position="338"/>
    </location>
</feature>
<evidence type="ECO:0000313" key="2">
    <source>
        <dbReference type="EMBL" id="EFH43872.1"/>
    </source>
</evidence>
<dbReference type="InterPro" id="IPR006566">
    <property type="entry name" value="FBD"/>
</dbReference>
<dbReference type="PANTHER" id="PTHR31900:SF34">
    <property type="entry name" value="EMB|CAB62440.1-RELATED"/>
    <property type="match status" value="1"/>
</dbReference>
<dbReference type="OrthoDB" id="1049391at2759"/>
<dbReference type="AlphaFoldDB" id="D7MG13"/>
<accession>D7MG13</accession>
<reference evidence="3" key="1">
    <citation type="journal article" date="2011" name="Nat. Genet.">
        <title>The Arabidopsis lyrata genome sequence and the basis of rapid genome size change.</title>
        <authorList>
            <person name="Hu T.T."/>
            <person name="Pattyn P."/>
            <person name="Bakker E.G."/>
            <person name="Cao J."/>
            <person name="Cheng J.-F."/>
            <person name="Clark R.M."/>
            <person name="Fahlgren N."/>
            <person name="Fawcett J.A."/>
            <person name="Grimwood J."/>
            <person name="Gundlach H."/>
            <person name="Haberer G."/>
            <person name="Hollister J.D."/>
            <person name="Ossowski S."/>
            <person name="Ottilar R.P."/>
            <person name="Salamov A.A."/>
            <person name="Schneeberger K."/>
            <person name="Spannagl M."/>
            <person name="Wang X."/>
            <person name="Yang L."/>
            <person name="Nasrallah M.E."/>
            <person name="Bergelson J."/>
            <person name="Carrington J.C."/>
            <person name="Gaut B.S."/>
            <person name="Schmutz J."/>
            <person name="Mayer K.F.X."/>
            <person name="Van de Peer Y."/>
            <person name="Grigoriev I.V."/>
            <person name="Nordborg M."/>
            <person name="Weigel D."/>
            <person name="Guo Y.-L."/>
        </authorList>
    </citation>
    <scope>NUCLEOTIDE SEQUENCE [LARGE SCALE GENOMIC DNA]</scope>
    <source>
        <strain evidence="3">cv. MN47</strain>
    </source>
</reference>
<proteinExistence type="predicted"/>
<dbReference type="Gramene" id="scaffold_701783.1">
    <property type="protein sequence ID" value="scaffold_701783.1"/>
    <property type="gene ID" value="scaffold_701783.1"/>
</dbReference>
<dbReference type="SMART" id="SM00579">
    <property type="entry name" value="FBD"/>
    <property type="match status" value="1"/>
</dbReference>
<evidence type="ECO:0000313" key="3">
    <source>
        <dbReference type="Proteomes" id="UP000008694"/>
    </source>
</evidence>
<keyword evidence="3" id="KW-1185">Reference proteome</keyword>
<dbReference type="PANTHER" id="PTHR31900">
    <property type="entry name" value="F-BOX/RNI SUPERFAMILY PROTEIN-RELATED"/>
    <property type="match status" value="1"/>
</dbReference>
<name>D7MG13_ARALL</name>
<organism evidence="3">
    <name type="scientific">Arabidopsis lyrata subsp. lyrata</name>
    <name type="common">Lyre-leaved rock-cress</name>
    <dbReference type="NCBI Taxonomy" id="81972"/>
    <lineage>
        <taxon>Eukaryota</taxon>
        <taxon>Viridiplantae</taxon>
        <taxon>Streptophyta</taxon>
        <taxon>Embryophyta</taxon>
        <taxon>Tracheophyta</taxon>
        <taxon>Spermatophyta</taxon>
        <taxon>Magnoliopsida</taxon>
        <taxon>eudicotyledons</taxon>
        <taxon>Gunneridae</taxon>
        <taxon>Pentapetalae</taxon>
        <taxon>rosids</taxon>
        <taxon>malvids</taxon>
        <taxon>Brassicales</taxon>
        <taxon>Brassicaceae</taxon>
        <taxon>Camelineae</taxon>
        <taxon>Arabidopsis</taxon>
    </lineage>
</organism>
<dbReference type="InterPro" id="IPR050232">
    <property type="entry name" value="FBL13/AtMIF1-like"/>
</dbReference>
<sequence length="344" mass="39058">MEHDPRCHTDASFENLVAKAVDGRVHKLLWSADPTRLPKSLFTCETLVDLTLSHKILVDFPSSCCLPSLLLLCLHYVVYEDEASLVRFLSSCPGLEKLCVKRKKDDNMTKFCVKVPTLWLLAYDNSASLPDDNGGCLVIDTPALTNFYLTDYSGDSCSIENMPCFEDVSIDVDQPFPNIDKFFTSFSTVFSLELLLTDETIVCCSKINFSRLTKCKIVPFDSDWMDSLVPLLNNTPRLKSLVVDYRSTHQSPIASATWSERGYNPECLYSSLEKFELIDYGGREEEEELVEYILSTSRCLKTVTIYLKSTLEPEIKDTMMEKLEAMDRFSGACQLLFKTEYVNN</sequence>
<dbReference type="KEGG" id="aly:9305747"/>
<dbReference type="eggNOG" id="ENOG502SVU0">
    <property type="taxonomic scope" value="Eukaryota"/>
</dbReference>
<dbReference type="InterPro" id="IPR055411">
    <property type="entry name" value="LRR_FXL15/At3g58940/PEG3-like"/>
</dbReference>